<dbReference type="AlphaFoldDB" id="A0A382LHC0"/>
<reference evidence="1" key="1">
    <citation type="submission" date="2018-05" db="EMBL/GenBank/DDBJ databases">
        <authorList>
            <person name="Lanie J.A."/>
            <person name="Ng W.-L."/>
            <person name="Kazmierczak K.M."/>
            <person name="Andrzejewski T.M."/>
            <person name="Davidsen T.M."/>
            <person name="Wayne K.J."/>
            <person name="Tettelin H."/>
            <person name="Glass J.I."/>
            <person name="Rusch D."/>
            <person name="Podicherti R."/>
            <person name="Tsui H.-C.T."/>
            <person name="Winkler M.E."/>
        </authorList>
    </citation>
    <scope>NUCLEOTIDE SEQUENCE</scope>
</reference>
<proteinExistence type="predicted"/>
<dbReference type="EMBL" id="UINC01087062">
    <property type="protein sequence ID" value="SVC36089.1"/>
    <property type="molecule type" value="Genomic_DNA"/>
</dbReference>
<name>A0A382LHC0_9ZZZZ</name>
<evidence type="ECO:0000313" key="1">
    <source>
        <dbReference type="EMBL" id="SVC36089.1"/>
    </source>
</evidence>
<protein>
    <submittedName>
        <fullName evidence="1">Uncharacterized protein</fullName>
    </submittedName>
</protein>
<organism evidence="1">
    <name type="scientific">marine metagenome</name>
    <dbReference type="NCBI Taxonomy" id="408172"/>
    <lineage>
        <taxon>unclassified sequences</taxon>
        <taxon>metagenomes</taxon>
        <taxon>ecological metagenomes</taxon>
    </lineage>
</organism>
<sequence length="265" mass="30431">MSNPRTNCQNCVFAKKENDTQVGCDLERHVLLGVEELREDGNFTLERFCNTYRPEEWLQELKLDEAMNPEATVLQEVFPRMGFFVRLDTEKTNAIEDLDKTIKSIAQIEGGSPAYAAIITDKVEYNEEIWSKCVQHFDAIGTKYHIVQLRTKPKNVISVLDEAFTHAQNGWIYSTTSGESVPANTLTRLHELTNVQMKQLVMIEPYDDFNGLIFPAFLFKFLNGNNAKLFSDENLDSRSFRQKVKAAEERGKTKNILTWEEFDAS</sequence>
<gene>
    <name evidence="1" type="ORF">METZ01_LOCUS288943</name>
</gene>
<accession>A0A382LHC0</accession>